<dbReference type="Proteomes" id="UP000273022">
    <property type="component" value="Unassembled WGS sequence"/>
</dbReference>
<dbReference type="PANTHER" id="PTHR34475:SF1">
    <property type="entry name" value="CYTOSKELETON PROTEIN RODZ"/>
    <property type="match status" value="1"/>
</dbReference>
<evidence type="ECO:0000313" key="4">
    <source>
        <dbReference type="Proteomes" id="UP000273022"/>
    </source>
</evidence>
<reference evidence="3 4" key="1">
    <citation type="submission" date="2018-09" db="EMBL/GenBank/DDBJ databases">
        <title>Phylogeny of the Shewanellaceae, and recommendation for two new genera, Pseudoshewanella and Parashewanella.</title>
        <authorList>
            <person name="Wang G."/>
        </authorList>
    </citation>
    <scope>NUCLEOTIDE SEQUENCE [LARGE SCALE GENOMIC DNA]</scope>
    <source>
        <strain evidence="3 4">KCTC 22492</strain>
    </source>
</reference>
<dbReference type="PANTHER" id="PTHR34475">
    <property type="match status" value="1"/>
</dbReference>
<gene>
    <name evidence="3" type="ORF">D5R81_12985</name>
</gene>
<evidence type="ECO:0000259" key="2">
    <source>
        <dbReference type="Pfam" id="PF13464"/>
    </source>
</evidence>
<keyword evidence="1" id="KW-1133">Transmembrane helix</keyword>
<keyword evidence="4" id="KW-1185">Reference proteome</keyword>
<protein>
    <submittedName>
        <fullName evidence="3">DUF4115 domain-containing protein</fullName>
    </submittedName>
</protein>
<organism evidence="3 4">
    <name type="scientific">Parashewanella spongiae</name>
    <dbReference type="NCBI Taxonomy" id="342950"/>
    <lineage>
        <taxon>Bacteria</taxon>
        <taxon>Pseudomonadati</taxon>
        <taxon>Pseudomonadota</taxon>
        <taxon>Gammaproteobacteria</taxon>
        <taxon>Alteromonadales</taxon>
        <taxon>Shewanellaceae</taxon>
        <taxon>Parashewanella</taxon>
    </lineage>
</organism>
<feature type="transmembrane region" description="Helical" evidence="1">
    <location>
        <begin position="119"/>
        <end position="139"/>
    </location>
</feature>
<dbReference type="Gene3D" id="1.10.260.40">
    <property type="entry name" value="lambda repressor-like DNA-binding domains"/>
    <property type="match status" value="1"/>
</dbReference>
<comment type="caution">
    <text evidence="3">The sequence shown here is derived from an EMBL/GenBank/DDBJ whole genome shotgun (WGS) entry which is preliminary data.</text>
</comment>
<keyword evidence="1" id="KW-0472">Membrane</keyword>
<name>A0A3A6TIJ0_9GAMM</name>
<dbReference type="AlphaFoldDB" id="A0A3A6TIJ0"/>
<dbReference type="EMBL" id="QYYH01000081">
    <property type="protein sequence ID" value="RJY11533.1"/>
    <property type="molecule type" value="Genomic_DNA"/>
</dbReference>
<evidence type="ECO:0000256" key="1">
    <source>
        <dbReference type="SAM" id="Phobius"/>
    </source>
</evidence>
<dbReference type="InterPro" id="IPR025194">
    <property type="entry name" value="RodZ-like_C"/>
</dbReference>
<dbReference type="OrthoDB" id="9790252at2"/>
<dbReference type="InterPro" id="IPR010982">
    <property type="entry name" value="Lambda_DNA-bd_dom_sf"/>
</dbReference>
<feature type="domain" description="Cytoskeleton protein RodZ-like C-terminal" evidence="2">
    <location>
        <begin position="252"/>
        <end position="322"/>
    </location>
</feature>
<dbReference type="GO" id="GO:0003677">
    <property type="term" value="F:DNA binding"/>
    <property type="evidence" value="ECO:0007669"/>
    <property type="project" value="InterPro"/>
</dbReference>
<keyword evidence="1" id="KW-0812">Transmembrane</keyword>
<dbReference type="InterPro" id="IPR050400">
    <property type="entry name" value="Bact_Cytoskel_RodZ"/>
</dbReference>
<dbReference type="RefSeq" id="WP_121854066.1">
    <property type="nucleotide sequence ID" value="NZ_CP037952.1"/>
</dbReference>
<dbReference type="Pfam" id="PF13413">
    <property type="entry name" value="HTH_25"/>
    <property type="match status" value="1"/>
</dbReference>
<proteinExistence type="predicted"/>
<evidence type="ECO:0000313" key="3">
    <source>
        <dbReference type="EMBL" id="RJY11533.1"/>
    </source>
</evidence>
<sequence length="327" mass="35998">MKDLKSDVSETQALQQEEPVHTIGSLLKSARLARNLSIESVSKSLNLRMTIVNDIEADDFSNIGSSTYARGYIKNYARLVVADPLLIHECIDSQLGKLCDPAMQSFSRKTTREATDSRLIWLTYLIVFTLLALFILWWIQKAELFGTKADLSQPSIEEVEQLAIQTVPSSIQSQTTTDEIKSNKAILPQDNNPVVSVSGEESHSVLPRGQDEAPREEVNIEDAEITQDNATSQVNDLKLVEANDTVLTEINLTLTGDCWIKIQDATGEVIVSGLKKSGRSITVSGQAPFQAIFGAPRVIQLSLNGKTVNLDKFPSGRVARMTLPLNE</sequence>
<dbReference type="Pfam" id="PF13464">
    <property type="entry name" value="RodZ_C"/>
    <property type="match status" value="1"/>
</dbReference>
<accession>A0A3A6TIJ0</accession>